<comment type="similarity">
    <text evidence="2">Belongs to the bacterial sugar transferase family.</text>
</comment>
<keyword evidence="3 9" id="KW-0808">Transferase</keyword>
<keyword evidence="4 7" id="KW-0812">Transmembrane</keyword>
<evidence type="ECO:0000256" key="7">
    <source>
        <dbReference type="SAM" id="Phobius"/>
    </source>
</evidence>
<dbReference type="GO" id="GO:0016020">
    <property type="term" value="C:membrane"/>
    <property type="evidence" value="ECO:0007669"/>
    <property type="project" value="UniProtKB-SubCell"/>
</dbReference>
<dbReference type="InterPro" id="IPR017475">
    <property type="entry name" value="EPS_sugar_tfrase"/>
</dbReference>
<dbReference type="NCBIfam" id="TIGR03025">
    <property type="entry name" value="EPS_sugtrans"/>
    <property type="match status" value="1"/>
</dbReference>
<dbReference type="Proteomes" id="UP000199107">
    <property type="component" value="Unassembled WGS sequence"/>
</dbReference>
<reference evidence="10" key="1">
    <citation type="submission" date="2016-10" db="EMBL/GenBank/DDBJ databases">
        <authorList>
            <person name="Varghese N."/>
            <person name="Submissions S."/>
        </authorList>
    </citation>
    <scope>NUCLEOTIDE SEQUENCE [LARGE SCALE GENOMIC DNA]</scope>
    <source>
        <strain evidence="10">AAP</strain>
    </source>
</reference>
<evidence type="ECO:0000256" key="4">
    <source>
        <dbReference type="ARBA" id="ARBA00022692"/>
    </source>
</evidence>
<proteinExistence type="inferred from homology"/>
<dbReference type="Pfam" id="PF02397">
    <property type="entry name" value="Bac_transf"/>
    <property type="match status" value="1"/>
</dbReference>
<evidence type="ECO:0000256" key="6">
    <source>
        <dbReference type="ARBA" id="ARBA00023136"/>
    </source>
</evidence>
<dbReference type="AlphaFoldDB" id="A0A1G9ER81"/>
<sequence>MAIVSLAYAVPVILALQLARYPGMKPLILIMPGLALSFGITLSVAVVLEFTVDLYYLYVAFIVALSWSLLHYLLIAHYHTMKLAVVPYGRVESLYSNIGVEWYQLTSPSLVGQRVDGVVVDLKEQLPAEWRRFLSDCTINGIPVYHASAAQEMLSGRVSLDQIFDNQYGSLRPRDDYDVIKRVLDIAGSLILIPLSLPIMLLVAVLIRLDSPGPALFTQQRMGFHCRPFTLYKFRTMYSDLQGCDFTSEGHDPRITRIGHILRKYRIDELPQLFNVLKGDMSLIGPRPESMNLTDWYEKDVPFFFYRHMVKPGITGWAQVEQGYAAEVDGMVRKIEYDFYYIKNISLWLDILIVIKTIKIVLTGFGSR</sequence>
<evidence type="ECO:0000313" key="10">
    <source>
        <dbReference type="Proteomes" id="UP000199107"/>
    </source>
</evidence>
<evidence type="ECO:0000259" key="8">
    <source>
        <dbReference type="Pfam" id="PF02397"/>
    </source>
</evidence>
<dbReference type="PANTHER" id="PTHR30576:SF0">
    <property type="entry name" value="UNDECAPRENYL-PHOSPHATE N-ACETYLGALACTOSAMINYL 1-PHOSPHATE TRANSFERASE-RELATED"/>
    <property type="match status" value="1"/>
</dbReference>
<evidence type="ECO:0000256" key="2">
    <source>
        <dbReference type="ARBA" id="ARBA00006464"/>
    </source>
</evidence>
<evidence type="ECO:0000256" key="3">
    <source>
        <dbReference type="ARBA" id="ARBA00022679"/>
    </source>
</evidence>
<feature type="transmembrane region" description="Helical" evidence="7">
    <location>
        <begin position="54"/>
        <end position="74"/>
    </location>
</feature>
<dbReference type="GO" id="GO:0016780">
    <property type="term" value="F:phosphotransferase activity, for other substituted phosphate groups"/>
    <property type="evidence" value="ECO:0007669"/>
    <property type="project" value="TreeGrafter"/>
</dbReference>
<keyword evidence="6 7" id="KW-0472">Membrane</keyword>
<name>A0A1G9ER81_9GAMM</name>
<evidence type="ECO:0000256" key="1">
    <source>
        <dbReference type="ARBA" id="ARBA00004141"/>
    </source>
</evidence>
<dbReference type="EMBL" id="FNGH01000001">
    <property type="protein sequence ID" value="SDK78630.1"/>
    <property type="molecule type" value="Genomic_DNA"/>
</dbReference>
<evidence type="ECO:0000256" key="5">
    <source>
        <dbReference type="ARBA" id="ARBA00022989"/>
    </source>
</evidence>
<feature type="domain" description="Bacterial sugar transferase" evidence="8">
    <location>
        <begin position="181"/>
        <end position="362"/>
    </location>
</feature>
<dbReference type="STRING" id="48727.SAMN05192555_101200"/>
<evidence type="ECO:0000313" key="9">
    <source>
        <dbReference type="EMBL" id="SDK78630.1"/>
    </source>
</evidence>
<comment type="subcellular location">
    <subcellularLocation>
        <location evidence="1">Membrane</location>
        <topology evidence="1">Multi-pass membrane protein</topology>
    </subcellularLocation>
</comment>
<dbReference type="PANTHER" id="PTHR30576">
    <property type="entry name" value="COLANIC BIOSYNTHESIS UDP-GLUCOSE LIPID CARRIER TRANSFERASE"/>
    <property type="match status" value="1"/>
</dbReference>
<gene>
    <name evidence="9" type="ORF">SAMN05192555_101200</name>
</gene>
<accession>A0A1G9ER81</accession>
<feature type="transmembrane region" description="Helical" evidence="7">
    <location>
        <begin position="27"/>
        <end position="48"/>
    </location>
</feature>
<organism evidence="9 10">
    <name type="scientific">Franzmannia pantelleriensis</name>
    <dbReference type="NCBI Taxonomy" id="48727"/>
    <lineage>
        <taxon>Bacteria</taxon>
        <taxon>Pseudomonadati</taxon>
        <taxon>Pseudomonadota</taxon>
        <taxon>Gammaproteobacteria</taxon>
        <taxon>Oceanospirillales</taxon>
        <taxon>Halomonadaceae</taxon>
        <taxon>Franzmannia</taxon>
    </lineage>
</organism>
<keyword evidence="5 7" id="KW-1133">Transmembrane helix</keyword>
<protein>
    <submittedName>
        <fullName evidence="9">Exopolysaccharide biosynthesis polyprenyl glycosylphosphotransferase</fullName>
    </submittedName>
</protein>
<keyword evidence="10" id="KW-1185">Reference proteome</keyword>
<feature type="transmembrane region" description="Helical" evidence="7">
    <location>
        <begin position="183"/>
        <end position="207"/>
    </location>
</feature>
<dbReference type="InterPro" id="IPR003362">
    <property type="entry name" value="Bact_transf"/>
</dbReference>